<evidence type="ECO:0000256" key="1">
    <source>
        <dbReference type="SAM" id="Phobius"/>
    </source>
</evidence>
<proteinExistence type="predicted"/>
<accession>A0A0E9X6C2</accession>
<sequence length="97" mass="10705">MSWNKLIVCKTILDPGPHLLVLCIPNTIEGTILTVVYVFHCPFSWSSSSYCSTNITLAWPGGFIMCVIGVITAVQYLSAVAFKSPCRFNKTCTELEL</sequence>
<reference evidence="2" key="1">
    <citation type="submission" date="2014-11" db="EMBL/GenBank/DDBJ databases">
        <authorList>
            <person name="Amaro Gonzalez C."/>
        </authorList>
    </citation>
    <scope>NUCLEOTIDE SEQUENCE</scope>
</reference>
<keyword evidence="1" id="KW-0472">Membrane</keyword>
<evidence type="ECO:0000313" key="2">
    <source>
        <dbReference type="EMBL" id="JAH98257.1"/>
    </source>
</evidence>
<name>A0A0E9X6C2_ANGAN</name>
<organism evidence="2">
    <name type="scientific">Anguilla anguilla</name>
    <name type="common">European freshwater eel</name>
    <name type="synonym">Muraena anguilla</name>
    <dbReference type="NCBI Taxonomy" id="7936"/>
    <lineage>
        <taxon>Eukaryota</taxon>
        <taxon>Metazoa</taxon>
        <taxon>Chordata</taxon>
        <taxon>Craniata</taxon>
        <taxon>Vertebrata</taxon>
        <taxon>Euteleostomi</taxon>
        <taxon>Actinopterygii</taxon>
        <taxon>Neopterygii</taxon>
        <taxon>Teleostei</taxon>
        <taxon>Anguilliformes</taxon>
        <taxon>Anguillidae</taxon>
        <taxon>Anguilla</taxon>
    </lineage>
</organism>
<keyword evidence="1" id="KW-0812">Transmembrane</keyword>
<feature type="transmembrane region" description="Helical" evidence="1">
    <location>
        <begin position="59"/>
        <end position="82"/>
    </location>
</feature>
<protein>
    <submittedName>
        <fullName evidence="2">Uncharacterized protein</fullName>
    </submittedName>
</protein>
<dbReference type="EMBL" id="GBXM01010320">
    <property type="protein sequence ID" value="JAH98257.1"/>
    <property type="molecule type" value="Transcribed_RNA"/>
</dbReference>
<keyword evidence="1" id="KW-1133">Transmembrane helix</keyword>
<dbReference type="AlphaFoldDB" id="A0A0E9X6C2"/>
<feature type="transmembrane region" description="Helical" evidence="1">
    <location>
        <begin position="20"/>
        <end position="39"/>
    </location>
</feature>
<reference evidence="2" key="2">
    <citation type="journal article" date="2015" name="Fish Shellfish Immunol.">
        <title>Early steps in the European eel (Anguilla anguilla)-Vibrio vulnificus interaction in the gills: Role of the RtxA13 toxin.</title>
        <authorList>
            <person name="Callol A."/>
            <person name="Pajuelo D."/>
            <person name="Ebbesson L."/>
            <person name="Teles M."/>
            <person name="MacKenzie S."/>
            <person name="Amaro C."/>
        </authorList>
    </citation>
    <scope>NUCLEOTIDE SEQUENCE</scope>
</reference>